<evidence type="ECO:0000256" key="2">
    <source>
        <dbReference type="ARBA" id="ARBA00022723"/>
    </source>
</evidence>
<dbReference type="Gene3D" id="3.60.130.10">
    <property type="entry name" value="Clavaminate synthase-like"/>
    <property type="match status" value="1"/>
</dbReference>
<name>A0ABN1TWW4_9ACTN</name>
<dbReference type="InterPro" id="IPR042098">
    <property type="entry name" value="TauD-like_sf"/>
</dbReference>
<keyword evidence="3" id="KW-0560">Oxidoreductase</keyword>
<comment type="caution">
    <text evidence="6">The sequence shown here is derived from an EMBL/GenBank/DDBJ whole genome shotgun (WGS) entry which is preliminary data.</text>
</comment>
<reference evidence="6 7" key="1">
    <citation type="journal article" date="2019" name="Int. J. Syst. Evol. Microbiol.">
        <title>The Global Catalogue of Microorganisms (GCM) 10K type strain sequencing project: providing services to taxonomists for standard genome sequencing and annotation.</title>
        <authorList>
            <consortium name="The Broad Institute Genomics Platform"/>
            <consortium name="The Broad Institute Genome Sequencing Center for Infectious Disease"/>
            <person name="Wu L."/>
            <person name="Ma J."/>
        </authorList>
    </citation>
    <scope>NUCLEOTIDE SEQUENCE [LARGE SCALE GENOMIC DNA]</scope>
    <source>
        <strain evidence="6 7">JCM 13002</strain>
    </source>
</reference>
<feature type="domain" description="TauD/TfdA-like" evidence="5">
    <location>
        <begin position="140"/>
        <end position="313"/>
    </location>
</feature>
<dbReference type="EMBL" id="BAAALD010000058">
    <property type="protein sequence ID" value="GAA1102875.1"/>
    <property type="molecule type" value="Genomic_DNA"/>
</dbReference>
<comment type="similarity">
    <text evidence="1">Belongs to the clavaminate synthase family.</text>
</comment>
<dbReference type="SUPFAM" id="SSF51197">
    <property type="entry name" value="Clavaminate synthase-like"/>
    <property type="match status" value="1"/>
</dbReference>
<evidence type="ECO:0000256" key="4">
    <source>
        <dbReference type="ARBA" id="ARBA00023004"/>
    </source>
</evidence>
<keyword evidence="4" id="KW-0408">Iron</keyword>
<dbReference type="InterPro" id="IPR003819">
    <property type="entry name" value="TauD/TfdA-like"/>
</dbReference>
<evidence type="ECO:0000256" key="1">
    <source>
        <dbReference type="ARBA" id="ARBA00008425"/>
    </source>
</evidence>
<dbReference type="NCBIfam" id="NF041363">
    <property type="entry name" value="GntD_guanitoxin"/>
    <property type="match status" value="1"/>
</dbReference>
<evidence type="ECO:0000259" key="5">
    <source>
        <dbReference type="Pfam" id="PF02668"/>
    </source>
</evidence>
<dbReference type="Proteomes" id="UP001499987">
    <property type="component" value="Unassembled WGS sequence"/>
</dbReference>
<dbReference type="PIRSF" id="PIRSF019543">
    <property type="entry name" value="Clavaminate_syn"/>
    <property type="match status" value="1"/>
</dbReference>
<evidence type="ECO:0000256" key="3">
    <source>
        <dbReference type="ARBA" id="ARBA00023002"/>
    </source>
</evidence>
<protein>
    <submittedName>
        <fullName evidence="6">Clavaminate synthase family protein</fullName>
    </submittedName>
</protein>
<keyword evidence="2" id="KW-0479">Metal-binding</keyword>
<proteinExistence type="inferred from homology"/>
<keyword evidence="7" id="KW-1185">Reference proteome</keyword>
<dbReference type="InterPro" id="IPR053447">
    <property type="entry name" value="Alpha-KG_dependent_hydroxylase"/>
</dbReference>
<gene>
    <name evidence="6" type="ORF">GCM10009663_51760</name>
</gene>
<accession>A0ABN1TWW4</accession>
<sequence length="336" mass="36930">MNSKKFPRDVGVYRVDGGELERIERLVARVRKQFATASDTDFLFHAASLATGLPDGLVDFLRSFELHETTAGVVVSGLPVDDDAIGPTPPHWSQQPEPSSTVREEVFFVLLAALLGEPFGWSTLQSGRIIHDVLPVRGEETAQSGHGSSDLLEWHTEDGFHPFRCDYLGLMALRNPTGVATTFAGVGSLALPAEVTEVLQQPRFLIRPDTEHLRTGPAGSSVHDIAARTSPVPVLFGSRTEPYLRIDPYFMDAVPGDPDATHALKCVVAALEADLEDLVLDPGEVAFVDNYRAVHGRRPFEARYDGTDRWLKKVVVARDLRKSRELRSSARSRVVA</sequence>
<organism evidence="6 7">
    <name type="scientific">Kitasatospora arboriphila</name>
    <dbReference type="NCBI Taxonomy" id="258052"/>
    <lineage>
        <taxon>Bacteria</taxon>
        <taxon>Bacillati</taxon>
        <taxon>Actinomycetota</taxon>
        <taxon>Actinomycetes</taxon>
        <taxon>Kitasatosporales</taxon>
        <taxon>Streptomycetaceae</taxon>
        <taxon>Kitasatospora</taxon>
    </lineage>
</organism>
<dbReference type="InterPro" id="IPR014503">
    <property type="entry name" value="Clavaminate_syn-like"/>
</dbReference>
<dbReference type="Pfam" id="PF02668">
    <property type="entry name" value="TauD"/>
    <property type="match status" value="1"/>
</dbReference>
<evidence type="ECO:0000313" key="6">
    <source>
        <dbReference type="EMBL" id="GAA1102875.1"/>
    </source>
</evidence>
<evidence type="ECO:0000313" key="7">
    <source>
        <dbReference type="Proteomes" id="UP001499987"/>
    </source>
</evidence>